<feature type="domain" description="NADP-dependent oxidoreductase" evidence="2">
    <location>
        <begin position="17"/>
        <end position="302"/>
    </location>
</feature>
<dbReference type="SUPFAM" id="SSF51430">
    <property type="entry name" value="NAD(P)-linked oxidoreductase"/>
    <property type="match status" value="1"/>
</dbReference>
<feature type="non-terminal residue" evidence="3">
    <location>
        <position position="1"/>
    </location>
</feature>
<sequence length="305" mass="33946">MAMETTTLRGTGTTVSRLSLGTMTFGAQADEAVSLRMVDTALDGGINFFDTADAYGKGRSEEILGKALRGRRDDVVLASKVFNAMGPDPKEGGLHRWHVIRGVEASLRRLQTDCLDICYLHRPDRKTPLEETLAAMDTLVQQGKVIYVGMSNYAAWQVCRAQWLCQLRRWSPPVVVQLPYNLITRGVDEECAEFTDQMQISVTAYNPLAGGLLTGKHTRQANPAKGTRFAINKNYYERFWYNSNFAALEELSRIADDAGRNLTELALQFLLSRDLVDSVIIGASRLEHLEQNLQAAEGRLDKATL</sequence>
<dbReference type="GO" id="GO:0005829">
    <property type="term" value="C:cytosol"/>
    <property type="evidence" value="ECO:0007669"/>
    <property type="project" value="TreeGrafter"/>
</dbReference>
<organism evidence="3">
    <name type="scientific">marine metagenome</name>
    <dbReference type="NCBI Taxonomy" id="408172"/>
    <lineage>
        <taxon>unclassified sequences</taxon>
        <taxon>metagenomes</taxon>
        <taxon>ecological metagenomes</taxon>
    </lineage>
</organism>
<accession>A0A382BRZ5</accession>
<dbReference type="PANTHER" id="PTHR43364">
    <property type="entry name" value="NADH-SPECIFIC METHYLGLYOXAL REDUCTASE-RELATED"/>
    <property type="match status" value="1"/>
</dbReference>
<dbReference type="EMBL" id="UINC01031088">
    <property type="protein sequence ID" value="SVB16575.1"/>
    <property type="molecule type" value="Genomic_DNA"/>
</dbReference>
<reference evidence="3" key="1">
    <citation type="submission" date="2018-05" db="EMBL/GenBank/DDBJ databases">
        <authorList>
            <person name="Lanie J.A."/>
            <person name="Ng W.-L."/>
            <person name="Kazmierczak K.M."/>
            <person name="Andrzejewski T.M."/>
            <person name="Davidsen T.M."/>
            <person name="Wayne K.J."/>
            <person name="Tettelin H."/>
            <person name="Glass J.I."/>
            <person name="Rusch D."/>
            <person name="Podicherti R."/>
            <person name="Tsui H.-C.T."/>
            <person name="Winkler M.E."/>
        </authorList>
    </citation>
    <scope>NUCLEOTIDE SEQUENCE</scope>
</reference>
<name>A0A382BRZ5_9ZZZZ</name>
<dbReference type="GO" id="GO:0016491">
    <property type="term" value="F:oxidoreductase activity"/>
    <property type="evidence" value="ECO:0007669"/>
    <property type="project" value="UniProtKB-KW"/>
</dbReference>
<dbReference type="PANTHER" id="PTHR43364:SF4">
    <property type="entry name" value="NAD(P)-LINKED OXIDOREDUCTASE SUPERFAMILY PROTEIN"/>
    <property type="match status" value="1"/>
</dbReference>
<dbReference type="Pfam" id="PF00248">
    <property type="entry name" value="Aldo_ket_red"/>
    <property type="match status" value="1"/>
</dbReference>
<protein>
    <recommendedName>
        <fullName evidence="2">NADP-dependent oxidoreductase domain-containing protein</fullName>
    </recommendedName>
</protein>
<dbReference type="InterPro" id="IPR050523">
    <property type="entry name" value="AKR_Detox_Biosynth"/>
</dbReference>
<evidence type="ECO:0000259" key="2">
    <source>
        <dbReference type="Pfam" id="PF00248"/>
    </source>
</evidence>
<dbReference type="AlphaFoldDB" id="A0A382BRZ5"/>
<evidence type="ECO:0000256" key="1">
    <source>
        <dbReference type="ARBA" id="ARBA00023002"/>
    </source>
</evidence>
<dbReference type="FunFam" id="3.20.20.100:FF:000004">
    <property type="entry name" value="Oxidoreductase, aldo/keto reductase"/>
    <property type="match status" value="1"/>
</dbReference>
<feature type="non-terminal residue" evidence="3">
    <location>
        <position position="305"/>
    </location>
</feature>
<dbReference type="InterPro" id="IPR023210">
    <property type="entry name" value="NADP_OxRdtase_dom"/>
</dbReference>
<evidence type="ECO:0000313" key="3">
    <source>
        <dbReference type="EMBL" id="SVB16575.1"/>
    </source>
</evidence>
<dbReference type="InterPro" id="IPR036812">
    <property type="entry name" value="NAD(P)_OxRdtase_dom_sf"/>
</dbReference>
<dbReference type="InterPro" id="IPR020471">
    <property type="entry name" value="AKR"/>
</dbReference>
<dbReference type="PRINTS" id="PR00069">
    <property type="entry name" value="ALDKETRDTASE"/>
</dbReference>
<keyword evidence="1" id="KW-0560">Oxidoreductase</keyword>
<proteinExistence type="predicted"/>
<gene>
    <name evidence="3" type="ORF">METZ01_LOCUS169429</name>
</gene>
<dbReference type="Gene3D" id="3.20.20.100">
    <property type="entry name" value="NADP-dependent oxidoreductase domain"/>
    <property type="match status" value="1"/>
</dbReference>